<accession>G4ZHN6</accession>
<evidence type="ECO:0000313" key="1">
    <source>
        <dbReference type="EMBL" id="EGZ18691.1"/>
    </source>
</evidence>
<dbReference type="AlphaFoldDB" id="G4ZHN6"/>
<dbReference type="RefSeq" id="XP_009527749.1">
    <property type="nucleotide sequence ID" value="XM_009529454.1"/>
</dbReference>
<sequence>MELGTIDATKKIKDAIGENLPAGTIHVLVDSPLRQFEWWIRLDMKTIANFRPYEEVAERLKDHPEVKELEHQLLSLVPGMRTLPSPFVMIECSSGMGKTQMAFNLQASGAFDVFHIVRGAAGDSEQAVYKPLHGRSMASNV</sequence>
<name>G4ZHN6_PHYSP</name>
<organism evidence="1 2">
    <name type="scientific">Phytophthora sojae (strain P6497)</name>
    <name type="common">Soybean stem and root rot agent</name>
    <name type="synonym">Phytophthora megasperma f. sp. glycines</name>
    <dbReference type="NCBI Taxonomy" id="1094619"/>
    <lineage>
        <taxon>Eukaryota</taxon>
        <taxon>Sar</taxon>
        <taxon>Stramenopiles</taxon>
        <taxon>Oomycota</taxon>
        <taxon>Peronosporomycetes</taxon>
        <taxon>Peronosporales</taxon>
        <taxon>Peronosporaceae</taxon>
        <taxon>Phytophthora</taxon>
    </lineage>
</organism>
<dbReference type="InParanoid" id="G4ZHN6"/>
<dbReference type="GeneID" id="20638838"/>
<reference evidence="1 2" key="1">
    <citation type="journal article" date="2006" name="Science">
        <title>Phytophthora genome sequences uncover evolutionary origins and mechanisms of pathogenesis.</title>
        <authorList>
            <person name="Tyler B.M."/>
            <person name="Tripathy S."/>
            <person name="Zhang X."/>
            <person name="Dehal P."/>
            <person name="Jiang R.H."/>
            <person name="Aerts A."/>
            <person name="Arredondo F.D."/>
            <person name="Baxter L."/>
            <person name="Bensasson D."/>
            <person name="Beynon J.L."/>
            <person name="Chapman J."/>
            <person name="Damasceno C.M."/>
            <person name="Dorrance A.E."/>
            <person name="Dou D."/>
            <person name="Dickerman A.W."/>
            <person name="Dubchak I.L."/>
            <person name="Garbelotto M."/>
            <person name="Gijzen M."/>
            <person name="Gordon S.G."/>
            <person name="Govers F."/>
            <person name="Grunwald N.J."/>
            <person name="Huang W."/>
            <person name="Ivors K.L."/>
            <person name="Jones R.W."/>
            <person name="Kamoun S."/>
            <person name="Krampis K."/>
            <person name="Lamour K.H."/>
            <person name="Lee M.K."/>
            <person name="McDonald W.H."/>
            <person name="Medina M."/>
            <person name="Meijer H.J."/>
            <person name="Nordberg E.K."/>
            <person name="Maclean D.J."/>
            <person name="Ospina-Giraldo M.D."/>
            <person name="Morris P.F."/>
            <person name="Phuntumart V."/>
            <person name="Putnam N.H."/>
            <person name="Rash S."/>
            <person name="Rose J.K."/>
            <person name="Sakihama Y."/>
            <person name="Salamov A.A."/>
            <person name="Savidor A."/>
            <person name="Scheuring C.F."/>
            <person name="Smith B.M."/>
            <person name="Sobral B.W."/>
            <person name="Terry A."/>
            <person name="Torto-Alalibo T.A."/>
            <person name="Win J."/>
            <person name="Xu Z."/>
            <person name="Zhang H."/>
            <person name="Grigoriev I.V."/>
            <person name="Rokhsar D.S."/>
            <person name="Boore J.L."/>
        </authorList>
    </citation>
    <scope>NUCLEOTIDE SEQUENCE [LARGE SCALE GENOMIC DNA]</scope>
    <source>
        <strain evidence="1 2">P6497</strain>
    </source>
</reference>
<dbReference type="EMBL" id="JH159154">
    <property type="protein sequence ID" value="EGZ18691.1"/>
    <property type="molecule type" value="Genomic_DNA"/>
</dbReference>
<gene>
    <name evidence="1" type="ORF">PHYSODRAFT_257173</name>
</gene>
<proteinExistence type="predicted"/>
<protein>
    <submittedName>
        <fullName evidence="1">Uncharacterized protein</fullName>
    </submittedName>
</protein>
<evidence type="ECO:0000313" key="2">
    <source>
        <dbReference type="Proteomes" id="UP000002640"/>
    </source>
</evidence>
<dbReference type="KEGG" id="psoj:PHYSODRAFT_257173"/>
<dbReference type="Proteomes" id="UP000002640">
    <property type="component" value="Unassembled WGS sequence"/>
</dbReference>
<keyword evidence="2" id="KW-1185">Reference proteome</keyword>